<dbReference type="PATRIC" id="fig|1292037.4.peg.3395"/>
<comment type="caution">
    <text evidence="1">The sequence shown here is derived from an EMBL/GenBank/DDBJ whole genome shotgun (WGS) entry which is preliminary data.</text>
</comment>
<gene>
    <name evidence="1" type="ORF">H480_17807</name>
</gene>
<dbReference type="OrthoDB" id="4225757at2"/>
<accession>R1G6S7</accession>
<protein>
    <submittedName>
        <fullName evidence="1">Uncharacterized protein</fullName>
    </submittedName>
</protein>
<dbReference type="Proteomes" id="UP000014139">
    <property type="component" value="Unassembled WGS sequence"/>
</dbReference>
<proteinExistence type="predicted"/>
<keyword evidence="2" id="KW-1185">Reference proteome</keyword>
<evidence type="ECO:0000313" key="2">
    <source>
        <dbReference type="Proteomes" id="UP000014139"/>
    </source>
</evidence>
<organism evidence="1 2">
    <name type="scientific">Amycolatopsis vancoresmycina DSM 44592</name>
    <dbReference type="NCBI Taxonomy" id="1292037"/>
    <lineage>
        <taxon>Bacteria</taxon>
        <taxon>Bacillati</taxon>
        <taxon>Actinomycetota</taxon>
        <taxon>Actinomycetes</taxon>
        <taxon>Pseudonocardiales</taxon>
        <taxon>Pseudonocardiaceae</taxon>
        <taxon>Amycolatopsis</taxon>
    </lineage>
</organism>
<name>R1G6S7_9PSEU</name>
<dbReference type="AlphaFoldDB" id="R1G6S7"/>
<evidence type="ECO:0000313" key="1">
    <source>
        <dbReference type="EMBL" id="EOD67172.1"/>
    </source>
</evidence>
<reference evidence="1 2" key="1">
    <citation type="submission" date="2013-02" db="EMBL/GenBank/DDBJ databases">
        <title>Draft genome sequence of Amycolatopsis vancoresmycina strain DSM 44592T.</title>
        <authorList>
            <person name="Kumar S."/>
            <person name="Kaur N."/>
            <person name="Kaur C."/>
            <person name="Raghava G.P.S."/>
            <person name="Mayilraj S."/>
        </authorList>
    </citation>
    <scope>NUCLEOTIDE SEQUENCE [LARGE SCALE GENOMIC DNA]</scope>
    <source>
        <strain evidence="1 2">DSM 44592</strain>
    </source>
</reference>
<dbReference type="EMBL" id="AOUO01000235">
    <property type="protein sequence ID" value="EOD67172.1"/>
    <property type="molecule type" value="Genomic_DNA"/>
</dbReference>
<sequence>MRGPGLGEIEAWFDDVLSGRTTRDDADRWAMRWLRDDFAGVVELDADQLWALGLLAGIDLPDWPGGEFLHDEDQIRGWRDEVRARRLGAG</sequence>